<comment type="subcellular location">
    <subcellularLocation>
        <location evidence="2">Gas vesicle</location>
    </subcellularLocation>
</comment>
<keyword evidence="1" id="KW-0304">Gas vesicle</keyword>
<accession>A0A2A9EK91</accession>
<evidence type="ECO:0000256" key="3">
    <source>
        <dbReference type="ARBA" id="ARBA00035659"/>
    </source>
</evidence>
<dbReference type="Proteomes" id="UP000222106">
    <property type="component" value="Unassembled WGS sequence"/>
</dbReference>
<name>A0A2A9EK91_9MICO</name>
<evidence type="ECO:0000313" key="5">
    <source>
        <dbReference type="Proteomes" id="UP000222106"/>
    </source>
</evidence>
<dbReference type="GO" id="GO:0031411">
    <property type="term" value="C:gas vesicle"/>
    <property type="evidence" value="ECO:0007669"/>
    <property type="project" value="UniProtKB-SubCell"/>
</dbReference>
<protein>
    <submittedName>
        <fullName evidence="4">Gas vesicle protein GvpK</fullName>
    </submittedName>
</protein>
<dbReference type="EMBL" id="PDJI01000004">
    <property type="protein sequence ID" value="PFG39364.1"/>
    <property type="molecule type" value="Genomic_DNA"/>
</dbReference>
<gene>
    <name evidence="4" type="ORF">ATJ97_1868</name>
</gene>
<comment type="caution">
    <text evidence="4">The sequence shown here is derived from an EMBL/GenBank/DDBJ whole genome shotgun (WGS) entry which is preliminary data.</text>
</comment>
<dbReference type="PANTHER" id="PTHR40137:SF2">
    <property type="entry name" value="PROTEIN GVPK 1"/>
    <property type="match status" value="1"/>
</dbReference>
<evidence type="ECO:0000313" key="4">
    <source>
        <dbReference type="EMBL" id="PFG39364.1"/>
    </source>
</evidence>
<dbReference type="InterPro" id="IPR007805">
    <property type="entry name" value="GvpK"/>
</dbReference>
<dbReference type="GO" id="GO:0031412">
    <property type="term" value="P:gas vesicle organization"/>
    <property type="evidence" value="ECO:0007669"/>
    <property type="project" value="InterPro"/>
</dbReference>
<organism evidence="4 5">
    <name type="scientific">Georgenia soli</name>
    <dbReference type="NCBI Taxonomy" id="638953"/>
    <lineage>
        <taxon>Bacteria</taxon>
        <taxon>Bacillati</taxon>
        <taxon>Actinomycetota</taxon>
        <taxon>Actinomycetes</taxon>
        <taxon>Micrococcales</taxon>
        <taxon>Bogoriellaceae</taxon>
        <taxon>Georgenia</taxon>
    </lineage>
</organism>
<reference evidence="4 5" key="1">
    <citation type="submission" date="2017-10" db="EMBL/GenBank/DDBJ databases">
        <title>Sequencing the genomes of 1000 actinobacteria strains.</title>
        <authorList>
            <person name="Klenk H.-P."/>
        </authorList>
    </citation>
    <scope>NUCLEOTIDE SEQUENCE [LARGE SCALE GENOMIC DNA]</scope>
    <source>
        <strain evidence="4 5">DSM 21838</strain>
    </source>
</reference>
<keyword evidence="5" id="KW-1185">Reference proteome</keyword>
<evidence type="ECO:0000256" key="1">
    <source>
        <dbReference type="ARBA" id="ARBA00022987"/>
    </source>
</evidence>
<dbReference type="PANTHER" id="PTHR40137">
    <property type="entry name" value="PROTEIN GVPK 1"/>
    <property type="match status" value="1"/>
</dbReference>
<evidence type="ECO:0000256" key="2">
    <source>
        <dbReference type="ARBA" id="ARBA00035108"/>
    </source>
</evidence>
<dbReference type="Pfam" id="PF05121">
    <property type="entry name" value="GvpK"/>
    <property type="match status" value="1"/>
</dbReference>
<comment type="similarity">
    <text evidence="3">Belongs to the gas vesicle GvpK family.</text>
</comment>
<proteinExistence type="inferred from homology"/>
<dbReference type="RefSeq" id="WP_098483485.1">
    <property type="nucleotide sequence ID" value="NZ_PDJI01000004.1"/>
</dbReference>
<dbReference type="AlphaFoldDB" id="A0A2A9EK91"/>
<sequence>MTLKIDEKSLKNGVLTLVITLVEVIEEALESQAIRRIEGGELTEEEQERLGQALLDLDDALEQIKQDHGLTTSVADLRRGLDDVVDEVVDKLINPARWVEEARKEGA</sequence>